<protein>
    <submittedName>
        <fullName evidence="6">MleR transcriptional regulator</fullName>
    </submittedName>
</protein>
<dbReference type="AlphaFoldDB" id="A0A2N5IZ06"/>
<dbReference type="GO" id="GO:0032993">
    <property type="term" value="C:protein-DNA complex"/>
    <property type="evidence" value="ECO:0007669"/>
    <property type="project" value="TreeGrafter"/>
</dbReference>
<dbReference type="PANTHER" id="PTHR30346:SF29">
    <property type="entry name" value="LYSR SUBSTRATE-BINDING"/>
    <property type="match status" value="1"/>
</dbReference>
<dbReference type="Pfam" id="PF00126">
    <property type="entry name" value="HTH_1"/>
    <property type="match status" value="1"/>
</dbReference>
<dbReference type="SUPFAM" id="SSF53850">
    <property type="entry name" value="Periplasmic binding protein-like II"/>
    <property type="match status" value="1"/>
</dbReference>
<dbReference type="Pfam" id="PF03466">
    <property type="entry name" value="LysR_substrate"/>
    <property type="match status" value="1"/>
</dbReference>
<keyword evidence="4" id="KW-0804">Transcription</keyword>
<dbReference type="Proteomes" id="UP000235034">
    <property type="component" value="Unassembled WGS sequence"/>
</dbReference>
<dbReference type="InterPro" id="IPR000847">
    <property type="entry name" value="LysR_HTH_N"/>
</dbReference>
<dbReference type="RefSeq" id="WP_165784919.1">
    <property type="nucleotide sequence ID" value="NZ_NMWT01000025.1"/>
</dbReference>
<dbReference type="GO" id="GO:0003700">
    <property type="term" value="F:DNA-binding transcription factor activity"/>
    <property type="evidence" value="ECO:0007669"/>
    <property type="project" value="InterPro"/>
</dbReference>
<dbReference type="PANTHER" id="PTHR30346">
    <property type="entry name" value="TRANSCRIPTIONAL DUAL REGULATOR HCAR-RELATED"/>
    <property type="match status" value="1"/>
</dbReference>
<dbReference type="SUPFAM" id="SSF46785">
    <property type="entry name" value="Winged helix' DNA-binding domain"/>
    <property type="match status" value="1"/>
</dbReference>
<keyword evidence="2" id="KW-0805">Transcription regulation</keyword>
<reference evidence="6 7" key="1">
    <citation type="submission" date="2017-07" db="EMBL/GenBank/DDBJ databases">
        <title>Bifidobacterium novel species.</title>
        <authorList>
            <person name="Lugli G.A."/>
            <person name="Milani C."/>
            <person name="Duranti S."/>
            <person name="Mangifesta M."/>
        </authorList>
    </citation>
    <scope>NUCLEOTIDE SEQUENCE [LARGE SCALE GENOMIC DNA]</scope>
    <source>
        <strain evidence="6 7">77</strain>
    </source>
</reference>
<dbReference type="InterPro" id="IPR005119">
    <property type="entry name" value="LysR_subst-bd"/>
</dbReference>
<keyword evidence="7" id="KW-1185">Reference proteome</keyword>
<accession>A0A2N5IZ06</accession>
<dbReference type="PROSITE" id="PS50931">
    <property type="entry name" value="HTH_LYSR"/>
    <property type="match status" value="1"/>
</dbReference>
<dbReference type="EMBL" id="NMWT01000025">
    <property type="protein sequence ID" value="PLS27186.1"/>
    <property type="molecule type" value="Genomic_DNA"/>
</dbReference>
<evidence type="ECO:0000259" key="5">
    <source>
        <dbReference type="PROSITE" id="PS50931"/>
    </source>
</evidence>
<evidence type="ECO:0000256" key="3">
    <source>
        <dbReference type="ARBA" id="ARBA00023125"/>
    </source>
</evidence>
<dbReference type="Gene3D" id="3.40.190.10">
    <property type="entry name" value="Periplasmic binding protein-like II"/>
    <property type="match status" value="2"/>
</dbReference>
<evidence type="ECO:0000256" key="1">
    <source>
        <dbReference type="ARBA" id="ARBA00009437"/>
    </source>
</evidence>
<proteinExistence type="inferred from homology"/>
<evidence type="ECO:0000313" key="7">
    <source>
        <dbReference type="Proteomes" id="UP000235034"/>
    </source>
</evidence>
<organism evidence="6 7">
    <name type="scientific">Bifidobacterium parmae</name>
    <dbReference type="NCBI Taxonomy" id="361854"/>
    <lineage>
        <taxon>Bacteria</taxon>
        <taxon>Bacillati</taxon>
        <taxon>Actinomycetota</taxon>
        <taxon>Actinomycetes</taxon>
        <taxon>Bifidobacteriales</taxon>
        <taxon>Bifidobacteriaceae</taxon>
        <taxon>Bifidobacterium</taxon>
    </lineage>
</organism>
<feature type="domain" description="HTH lysR-type" evidence="5">
    <location>
        <begin position="5"/>
        <end position="64"/>
    </location>
</feature>
<comment type="caution">
    <text evidence="6">The sequence shown here is derived from an EMBL/GenBank/DDBJ whole genome shotgun (WGS) entry which is preliminary data.</text>
</comment>
<keyword evidence="3" id="KW-0238">DNA-binding</keyword>
<dbReference type="InterPro" id="IPR036390">
    <property type="entry name" value="WH_DNA-bd_sf"/>
</dbReference>
<evidence type="ECO:0000256" key="4">
    <source>
        <dbReference type="ARBA" id="ARBA00023163"/>
    </source>
</evidence>
<dbReference type="GO" id="GO:0003677">
    <property type="term" value="F:DNA binding"/>
    <property type="evidence" value="ECO:0007669"/>
    <property type="project" value="UniProtKB-KW"/>
</dbReference>
<dbReference type="InterPro" id="IPR036388">
    <property type="entry name" value="WH-like_DNA-bd_sf"/>
</dbReference>
<evidence type="ECO:0000313" key="6">
    <source>
        <dbReference type="EMBL" id="PLS27186.1"/>
    </source>
</evidence>
<sequence>MASIDNIRDLEFFQLVAELGSFTDAAAAARVSQPTVSQAVKRLERRLGATLIERRRFGAGGEATLTPAGLALIRHTATILDEINRLPDEIARAGRAGSPADGDPAVAYSVGLPPIISAYLLGDETIDALARTLSGELDGEVTVQSVGSRRLLDAIERHTVDFGAVAAVESSPSFGVARTFRIASFPFGLAYAKTGAAATALAGRMTFDLSDGKAMKGMRFVTLSDDFVHSKAAGAFIRSRIDPTDIIEVADVGTMKSIIASGIAVGLMASVAVEGDGRIAFMPVTGATLPTFDVYVFDDTSSHPDARRRRDGADAFLDVIGRRLAG</sequence>
<evidence type="ECO:0000256" key="2">
    <source>
        <dbReference type="ARBA" id="ARBA00023015"/>
    </source>
</evidence>
<dbReference type="PRINTS" id="PR00039">
    <property type="entry name" value="HTHLYSR"/>
</dbReference>
<name>A0A2N5IZ06_9BIFI</name>
<comment type="similarity">
    <text evidence="1">Belongs to the LysR transcriptional regulatory family.</text>
</comment>
<dbReference type="Gene3D" id="1.10.10.10">
    <property type="entry name" value="Winged helix-like DNA-binding domain superfamily/Winged helix DNA-binding domain"/>
    <property type="match status" value="1"/>
</dbReference>
<gene>
    <name evidence="6" type="ORF">Uis4E_1582</name>
</gene>